<keyword evidence="3" id="KW-1185">Reference proteome</keyword>
<dbReference type="EMBL" id="CAJNNV010031283">
    <property type="protein sequence ID" value="CAE8635438.1"/>
    <property type="molecule type" value="Genomic_DNA"/>
</dbReference>
<feature type="region of interest" description="Disordered" evidence="1">
    <location>
        <begin position="1"/>
        <end position="23"/>
    </location>
</feature>
<dbReference type="SUPFAM" id="SSF52540">
    <property type="entry name" value="P-loop containing nucleoside triphosphate hydrolases"/>
    <property type="match status" value="1"/>
</dbReference>
<sequence>MYFIHDSTGSGMRQPEGHVDQHVSHGGRLTASRAASQSCKFFVSDIRRVCERAIAASEGSKSGQTLEASKIPVEISQPFSCLTKPNCQLLLSVVPNRGGLWQLRRHTATSWVHTEDSDLLGPGSGLFGAVALPRYLDWRRSGRELRMRHERWVTSAGACALEPRANGGSSLLDEQWKSKRDSLCSNHLQTQAAIEGCRMQASLLHLASDRTYFSGIFGAQARSLWGQLSAAQGAQEPHYEALMQHFWKCRGCRSTDWRVGCDSDGKRPSGGLRGSDFGTAHGYYVASFVDESLKTYELGFCAPFHCHGTVLHWWLANELQHYTSISEITTPQFEEMIHRSEVDVQWAIVGTAKSGTTTFAGWLDKHPNLKLLRNPKRADLEGGLDEFLLYQHQAHLVSKKYLNLHGLTTKPGSPKPLAGLKDPTLWWTDRGQQLIVEMQQLRILILIKDWPEWLKSWVLEFSSVTELEISAAQLVLDMNVSKVDRGLNDDSLLWDWWEKGRTLPYVQQLEQRGVDPKRIKLLHLDNFRAAAAEGSEKTALSRIAAWIGDLSVRKARRALAAGRLGGNASVADDAGEAAYSLPALNSKAEQIPEKETLFWRELCELPQPLMRHFEAQRRMATAGVAQLLRRTGEPVPRCLAFPRPLRALACAKSRRV</sequence>
<gene>
    <name evidence="2" type="ORF">PGLA1383_LOCUS51034</name>
</gene>
<evidence type="ECO:0000313" key="2">
    <source>
        <dbReference type="EMBL" id="CAE8635438.1"/>
    </source>
</evidence>
<protein>
    <submittedName>
        <fullName evidence="2">Uncharacterized protein</fullName>
    </submittedName>
</protein>
<reference evidence="2" key="1">
    <citation type="submission" date="2021-02" db="EMBL/GenBank/DDBJ databases">
        <authorList>
            <person name="Dougan E. K."/>
            <person name="Rhodes N."/>
            <person name="Thang M."/>
            <person name="Chan C."/>
        </authorList>
    </citation>
    <scope>NUCLEOTIDE SEQUENCE</scope>
</reference>
<dbReference type="InterPro" id="IPR027417">
    <property type="entry name" value="P-loop_NTPase"/>
</dbReference>
<dbReference type="AlphaFoldDB" id="A0A813HD28"/>
<dbReference type="Proteomes" id="UP000654075">
    <property type="component" value="Unassembled WGS sequence"/>
</dbReference>
<organism evidence="2 3">
    <name type="scientific">Polarella glacialis</name>
    <name type="common">Dinoflagellate</name>
    <dbReference type="NCBI Taxonomy" id="89957"/>
    <lineage>
        <taxon>Eukaryota</taxon>
        <taxon>Sar</taxon>
        <taxon>Alveolata</taxon>
        <taxon>Dinophyceae</taxon>
        <taxon>Suessiales</taxon>
        <taxon>Suessiaceae</taxon>
        <taxon>Polarella</taxon>
    </lineage>
</organism>
<comment type="caution">
    <text evidence="2">The sequence shown here is derived from an EMBL/GenBank/DDBJ whole genome shotgun (WGS) entry which is preliminary data.</text>
</comment>
<name>A0A813HD28_POLGL</name>
<evidence type="ECO:0000313" key="3">
    <source>
        <dbReference type="Proteomes" id="UP000654075"/>
    </source>
</evidence>
<proteinExistence type="predicted"/>
<accession>A0A813HD28</accession>
<dbReference type="Gene3D" id="3.40.50.300">
    <property type="entry name" value="P-loop containing nucleotide triphosphate hydrolases"/>
    <property type="match status" value="1"/>
</dbReference>
<evidence type="ECO:0000256" key="1">
    <source>
        <dbReference type="SAM" id="MobiDB-lite"/>
    </source>
</evidence>